<dbReference type="AlphaFoldDB" id="Q4S1Q7"/>
<dbReference type="Gene3D" id="1.20.58.1470">
    <property type="entry name" value="FTO C-terminal domain"/>
    <property type="match status" value="1"/>
</dbReference>
<gene>
    <name evidence="1" type="ORF">GSTENG00025433001</name>
</gene>
<dbReference type="InterPro" id="IPR038413">
    <property type="entry name" value="FTO_C_sf"/>
</dbReference>
<dbReference type="KEGG" id="tng:GSTEN00025433G001"/>
<organism evidence="1">
    <name type="scientific">Tetraodon nigroviridis</name>
    <name type="common">Spotted green pufferfish</name>
    <name type="synonym">Chelonodon nigroviridis</name>
    <dbReference type="NCBI Taxonomy" id="99883"/>
    <lineage>
        <taxon>Eukaryota</taxon>
        <taxon>Metazoa</taxon>
        <taxon>Chordata</taxon>
        <taxon>Craniata</taxon>
        <taxon>Vertebrata</taxon>
        <taxon>Euteleostomi</taxon>
        <taxon>Actinopterygii</taxon>
        <taxon>Neopterygii</taxon>
        <taxon>Teleostei</taxon>
        <taxon>Neoteleostei</taxon>
        <taxon>Acanthomorphata</taxon>
        <taxon>Eupercaria</taxon>
        <taxon>Tetraodontiformes</taxon>
        <taxon>Tetradontoidea</taxon>
        <taxon>Tetraodontidae</taxon>
        <taxon>Tetraodon</taxon>
    </lineage>
</organism>
<protein>
    <submittedName>
        <fullName evidence="1">(spotted green pufferfish) hypothetical protein</fullName>
    </submittedName>
</protein>
<comment type="caution">
    <text evidence="1">The sequence shown here is derived from an EMBL/GenBank/DDBJ whole genome shotgun (WGS) entry which is preliminary data.</text>
</comment>
<accession>Q4S1Q7</accession>
<name>Q4S1Q7_TETNG</name>
<proteinExistence type="predicted"/>
<reference evidence="1" key="2">
    <citation type="submission" date="2004-02" db="EMBL/GenBank/DDBJ databases">
        <authorList>
            <consortium name="Genoscope"/>
            <consortium name="Whitehead Institute Centre for Genome Research"/>
        </authorList>
    </citation>
    <scope>NUCLEOTIDE SEQUENCE</scope>
</reference>
<evidence type="ECO:0000313" key="1">
    <source>
        <dbReference type="EMBL" id="CAG05425.1"/>
    </source>
</evidence>
<dbReference type="EMBL" id="CAAE01014766">
    <property type="protein sequence ID" value="CAG05425.1"/>
    <property type="molecule type" value="Genomic_DNA"/>
</dbReference>
<sequence>MSPNFSPFQTKLFLASVEEEGQAGEERMEMAETLLSALTDRQQQRQTWRDSGCVKLVVEEVKNQLFEGTSKWPMAADSCGLEDPHYLL</sequence>
<reference evidence="1" key="1">
    <citation type="journal article" date="2004" name="Nature">
        <title>Genome duplication in the teleost fish Tetraodon nigroviridis reveals the early vertebrate proto-karyotype.</title>
        <authorList>
            <person name="Jaillon O."/>
            <person name="Aury J.-M."/>
            <person name="Brunet F."/>
            <person name="Petit J.-L."/>
            <person name="Stange-Thomann N."/>
            <person name="Mauceli E."/>
            <person name="Bouneau L."/>
            <person name="Fischer C."/>
            <person name="Ozouf-Costaz C."/>
            <person name="Bernot A."/>
            <person name="Nicaud S."/>
            <person name="Jaffe D."/>
            <person name="Fisher S."/>
            <person name="Lutfalla G."/>
            <person name="Dossat C."/>
            <person name="Segurens B."/>
            <person name="Dasilva C."/>
            <person name="Salanoubat M."/>
            <person name="Levy M."/>
            <person name="Boudet N."/>
            <person name="Castellano S."/>
            <person name="Anthouard V."/>
            <person name="Jubin C."/>
            <person name="Castelli V."/>
            <person name="Katinka M."/>
            <person name="Vacherie B."/>
            <person name="Biemont C."/>
            <person name="Skalli Z."/>
            <person name="Cattolico L."/>
            <person name="Poulain J."/>
            <person name="De Berardinis V."/>
            <person name="Cruaud C."/>
            <person name="Duprat S."/>
            <person name="Brottier P."/>
            <person name="Coutanceau J.-P."/>
            <person name="Gouzy J."/>
            <person name="Parra G."/>
            <person name="Lardier G."/>
            <person name="Chapple C."/>
            <person name="McKernan K.J."/>
            <person name="McEwan P."/>
            <person name="Bosak S."/>
            <person name="Kellis M."/>
            <person name="Volff J.-N."/>
            <person name="Guigo R."/>
            <person name="Zody M.C."/>
            <person name="Mesirov J."/>
            <person name="Lindblad-Toh K."/>
            <person name="Birren B."/>
            <person name="Nusbaum C."/>
            <person name="Kahn D."/>
            <person name="Robinson-Rechavi M."/>
            <person name="Laudet V."/>
            <person name="Schachter V."/>
            <person name="Quetier F."/>
            <person name="Saurin W."/>
            <person name="Scarpelli C."/>
            <person name="Wincker P."/>
            <person name="Lander E.S."/>
            <person name="Weissenbach J."/>
            <person name="Roest Crollius H."/>
        </authorList>
    </citation>
    <scope>NUCLEOTIDE SEQUENCE [LARGE SCALE GENOMIC DNA]</scope>
</reference>